<dbReference type="Pfam" id="PF04350">
    <property type="entry name" value="PilO"/>
    <property type="match status" value="1"/>
</dbReference>
<evidence type="ECO:0000256" key="1">
    <source>
        <dbReference type="SAM" id="Phobius"/>
    </source>
</evidence>
<protein>
    <recommendedName>
        <fullName evidence="3">Type 4a pilus biogenesis protein PilO</fullName>
    </recommendedName>
</protein>
<dbReference type="InterPro" id="IPR014717">
    <property type="entry name" value="Transl_elong_EF1B/ribsomal_bS6"/>
</dbReference>
<dbReference type="InterPro" id="IPR007445">
    <property type="entry name" value="PilO"/>
</dbReference>
<name>A0A7C4Y290_UNCKA</name>
<dbReference type="GO" id="GO:0043683">
    <property type="term" value="P:type IV pilus assembly"/>
    <property type="evidence" value="ECO:0007669"/>
    <property type="project" value="InterPro"/>
</dbReference>
<gene>
    <name evidence="2" type="ORF">ENR63_00215</name>
</gene>
<dbReference type="AlphaFoldDB" id="A0A7C4Y290"/>
<keyword evidence="1" id="KW-0812">Transmembrane</keyword>
<accession>A0A7C4Y290</accession>
<dbReference type="Gene3D" id="3.30.70.60">
    <property type="match status" value="1"/>
</dbReference>
<dbReference type="EMBL" id="DSRT01000011">
    <property type="protein sequence ID" value="HGW29341.1"/>
    <property type="molecule type" value="Genomic_DNA"/>
</dbReference>
<dbReference type="GO" id="GO:0043107">
    <property type="term" value="P:type IV pilus-dependent motility"/>
    <property type="evidence" value="ECO:0007669"/>
    <property type="project" value="InterPro"/>
</dbReference>
<proteinExistence type="predicted"/>
<evidence type="ECO:0000313" key="2">
    <source>
        <dbReference type="EMBL" id="HGW29341.1"/>
    </source>
</evidence>
<keyword evidence="1" id="KW-0472">Membrane</keyword>
<feature type="transmembrane region" description="Helical" evidence="1">
    <location>
        <begin position="13"/>
        <end position="32"/>
    </location>
</feature>
<keyword evidence="1" id="KW-1133">Transmembrane helix</keyword>
<evidence type="ECO:0008006" key="3">
    <source>
        <dbReference type="Google" id="ProtNLM"/>
    </source>
</evidence>
<reference evidence="2" key="1">
    <citation type="journal article" date="2020" name="mSystems">
        <title>Genome- and Community-Level Interaction Insights into Carbon Utilization and Element Cycling Functions of Hydrothermarchaeota in Hydrothermal Sediment.</title>
        <authorList>
            <person name="Zhou Z."/>
            <person name="Liu Y."/>
            <person name="Xu W."/>
            <person name="Pan J."/>
            <person name="Luo Z.H."/>
            <person name="Li M."/>
        </authorList>
    </citation>
    <scope>NUCLEOTIDE SEQUENCE [LARGE SCALE GENOMIC DNA]</scope>
    <source>
        <strain evidence="2">SpSt-417</strain>
    </source>
</reference>
<organism evidence="2">
    <name type="scientific">candidate division WWE3 bacterium</name>
    <dbReference type="NCBI Taxonomy" id="2053526"/>
    <lineage>
        <taxon>Bacteria</taxon>
        <taxon>Katanobacteria</taxon>
    </lineage>
</organism>
<comment type="caution">
    <text evidence="2">The sequence shown here is derived from an EMBL/GenBank/DDBJ whole genome shotgun (WGS) entry which is preliminary data.</text>
</comment>
<sequence>MDTHKIKNTLTNFVVPLVALFVTLGLILLVILPQIKNWPKVQEEMNKVRSLEALLETKRSILDKIVDFQAVVDEDSKLFGQALSSEPMVPELLTQVDMIAKESGLEVTRLSYSVTDVGVGPEEEVASYKAVIINLGTLGNYDQINTFLANLEDSARLLEVLSFRFSGENLQDSSQYAGTFVLRSPYLKVESQAETDTPITLDISSPDFMNILSKVKSLKYYDIKVDTKFFDVTPSDEPIDDLEELGEFVDETTPEDIAQ</sequence>